<sequence>MKQTSFGRSLYTMKYEDLQEKYRSQFVPEAYRETLETIRSLLSFYQKELHSIFSSPSFHGRKLLEVGCGPSARNVLPATKRIDDVVLGELVPQNRLAVEKWIQKAPDAIDWSFHSELLATIEGFTDAKSGAREIEERTRRAIRKVVFCNVLDPQVLPEEHKEPFDVVLTCLCLESACLDEGTYKKAVQNLANLLTRGGYLIVCGICGSDDYVVKGVTFPVLAASVDLAKEAITRCGFEIERCTSMEQDALQAKDRGDDAVRLRPGDIVRRLCVRTAWQAEERNRSPVRPKVSKADGRSFLGVQRGHRHVAA</sequence>
<accession>A0AC60PET9</accession>
<comment type="caution">
    <text evidence="1">The sequence shown here is derived from an EMBL/GenBank/DDBJ whole genome shotgun (WGS) entry which is preliminary data.</text>
</comment>
<keyword evidence="2" id="KW-1185">Reference proteome</keyword>
<proteinExistence type="predicted"/>
<evidence type="ECO:0000313" key="1">
    <source>
        <dbReference type="EMBL" id="KAG0417912.1"/>
    </source>
</evidence>
<protein>
    <submittedName>
        <fullName evidence="1">Uncharacterized protein</fullName>
    </submittedName>
</protein>
<evidence type="ECO:0000313" key="2">
    <source>
        <dbReference type="Proteomes" id="UP000805193"/>
    </source>
</evidence>
<name>A0AC60PET9_IXOPE</name>
<organism evidence="1 2">
    <name type="scientific">Ixodes persulcatus</name>
    <name type="common">Taiga tick</name>
    <dbReference type="NCBI Taxonomy" id="34615"/>
    <lineage>
        <taxon>Eukaryota</taxon>
        <taxon>Metazoa</taxon>
        <taxon>Ecdysozoa</taxon>
        <taxon>Arthropoda</taxon>
        <taxon>Chelicerata</taxon>
        <taxon>Arachnida</taxon>
        <taxon>Acari</taxon>
        <taxon>Parasitiformes</taxon>
        <taxon>Ixodida</taxon>
        <taxon>Ixodoidea</taxon>
        <taxon>Ixodidae</taxon>
        <taxon>Ixodinae</taxon>
        <taxon>Ixodes</taxon>
    </lineage>
</organism>
<dbReference type="Proteomes" id="UP000805193">
    <property type="component" value="Unassembled WGS sequence"/>
</dbReference>
<dbReference type="EMBL" id="JABSTQ010010787">
    <property type="protein sequence ID" value="KAG0417912.1"/>
    <property type="molecule type" value="Genomic_DNA"/>
</dbReference>
<gene>
    <name evidence="1" type="ORF">HPB47_005262</name>
</gene>
<reference evidence="1 2" key="1">
    <citation type="journal article" date="2020" name="Cell">
        <title>Large-Scale Comparative Analyses of Tick Genomes Elucidate Their Genetic Diversity and Vector Capacities.</title>
        <authorList>
            <consortium name="Tick Genome and Microbiome Consortium (TIGMIC)"/>
            <person name="Jia N."/>
            <person name="Wang J."/>
            <person name="Shi W."/>
            <person name="Du L."/>
            <person name="Sun Y."/>
            <person name="Zhan W."/>
            <person name="Jiang J.F."/>
            <person name="Wang Q."/>
            <person name="Zhang B."/>
            <person name="Ji P."/>
            <person name="Bell-Sakyi L."/>
            <person name="Cui X.M."/>
            <person name="Yuan T.T."/>
            <person name="Jiang B.G."/>
            <person name="Yang W.F."/>
            <person name="Lam T.T."/>
            <person name="Chang Q.C."/>
            <person name="Ding S.J."/>
            <person name="Wang X.J."/>
            <person name="Zhu J.G."/>
            <person name="Ruan X.D."/>
            <person name="Zhao L."/>
            <person name="Wei J.T."/>
            <person name="Ye R.Z."/>
            <person name="Que T.C."/>
            <person name="Du C.H."/>
            <person name="Zhou Y.H."/>
            <person name="Cheng J.X."/>
            <person name="Dai P.F."/>
            <person name="Guo W.B."/>
            <person name="Han X.H."/>
            <person name="Huang E.J."/>
            <person name="Li L.F."/>
            <person name="Wei W."/>
            <person name="Gao Y.C."/>
            <person name="Liu J.Z."/>
            <person name="Shao H.Z."/>
            <person name="Wang X."/>
            <person name="Wang C.C."/>
            <person name="Yang T.C."/>
            <person name="Huo Q.B."/>
            <person name="Li W."/>
            <person name="Chen H.Y."/>
            <person name="Chen S.E."/>
            <person name="Zhou L.G."/>
            <person name="Ni X.B."/>
            <person name="Tian J.H."/>
            <person name="Sheng Y."/>
            <person name="Liu T."/>
            <person name="Pan Y.S."/>
            <person name="Xia L.Y."/>
            <person name="Li J."/>
            <person name="Zhao F."/>
            <person name="Cao W.C."/>
        </authorList>
    </citation>
    <scope>NUCLEOTIDE SEQUENCE [LARGE SCALE GENOMIC DNA]</scope>
    <source>
        <strain evidence="1">Iper-2018</strain>
    </source>
</reference>